<dbReference type="CDD" id="cd00866">
    <property type="entry name" value="PEBP_euk"/>
    <property type="match status" value="1"/>
</dbReference>
<feature type="signal peptide" evidence="3">
    <location>
        <begin position="1"/>
        <end position="23"/>
    </location>
</feature>
<keyword evidence="2" id="KW-1133">Transmembrane helix</keyword>
<accession>A0A2T7A7A1</accession>
<reference evidence="4 5" key="1">
    <citation type="submission" date="2017-04" db="EMBL/GenBank/DDBJ databases">
        <title>Draft genome sequence of Tuber borchii Vittad., a whitish edible truffle.</title>
        <authorList>
            <consortium name="DOE Joint Genome Institute"/>
            <person name="Murat C."/>
            <person name="Kuo A."/>
            <person name="Barry K.W."/>
            <person name="Clum A."/>
            <person name="Dockter R.B."/>
            <person name="Fauchery L."/>
            <person name="Iotti M."/>
            <person name="Kohler A."/>
            <person name="Labutti K."/>
            <person name="Lindquist E.A."/>
            <person name="Lipzen A."/>
            <person name="Ohm R.A."/>
            <person name="Wang M."/>
            <person name="Grigoriev I.V."/>
            <person name="Zambonelli A."/>
            <person name="Martin F.M."/>
        </authorList>
    </citation>
    <scope>NUCLEOTIDE SEQUENCE [LARGE SCALE GENOMIC DNA]</scope>
    <source>
        <strain evidence="4 5">Tbo3840</strain>
    </source>
</reference>
<dbReference type="InterPro" id="IPR008914">
    <property type="entry name" value="PEBP"/>
</dbReference>
<keyword evidence="2" id="KW-0472">Membrane</keyword>
<sequence>MFGKRTGFLAAAAAVFFSGSVLAQIPDAFTSGFDPKSIELEVKFGSKALTNGDTLTPADAAALPTFALGGSSGISPKTKYVILMIDPDSPSRDDVVVPQVLHYLKTDFSVSEFTDLASSSNPTLSYVGPSASVGTGPHRYIFLLYVQPDGFTVKGVPSESNRAGFNVSDWRVTNGLKAAVAGIHFVATPPGGGAVSSSVAAESKTAVAPPMMTGTSNGVVYTTTVPCTTASGTTKSVQSAMISSKPQLPATQTSALASAKTHTVIVGGPNSLLKYTPENVVANVGDVVYFDFREKNHTVTQSSFDNPCVFNTTGVKSGFRSNPDGIPGKEIFNFTVSDDKPKWFYCAQGTHCKSGMVFAINPGPKFPDFLNKAMGGANATATATATATGSTLSKAATATATSSTSTKVVTVCTVCSSASSRTAAGTQPPVLSGTATAPVPSGTLRPSAGFPIPSGNASAPSASGAPVFTGAGSTVTFSITALAGVFLAALLLV</sequence>
<evidence type="ECO:0000313" key="4">
    <source>
        <dbReference type="EMBL" id="PUU83616.1"/>
    </source>
</evidence>
<protein>
    <submittedName>
        <fullName evidence="4">Phosphatidylethanolamine-binding protein</fullName>
    </submittedName>
</protein>
<dbReference type="InterPro" id="IPR036610">
    <property type="entry name" value="PEBP-like_sf"/>
</dbReference>
<dbReference type="Proteomes" id="UP000244722">
    <property type="component" value="Unassembled WGS sequence"/>
</dbReference>
<dbReference type="Pfam" id="PF01161">
    <property type="entry name" value="PBP"/>
    <property type="match status" value="1"/>
</dbReference>
<dbReference type="OrthoDB" id="1921208at2759"/>
<gene>
    <name evidence="4" type="ORF">B9Z19DRAFT_1038744</name>
</gene>
<feature type="region of interest" description="Disordered" evidence="1">
    <location>
        <begin position="421"/>
        <end position="456"/>
    </location>
</feature>
<evidence type="ECO:0000256" key="2">
    <source>
        <dbReference type="SAM" id="Phobius"/>
    </source>
</evidence>
<dbReference type="EMBL" id="NESQ01000009">
    <property type="protein sequence ID" value="PUU83616.1"/>
    <property type="molecule type" value="Genomic_DNA"/>
</dbReference>
<organism evidence="4 5">
    <name type="scientific">Tuber borchii</name>
    <name type="common">White truffle</name>
    <dbReference type="NCBI Taxonomy" id="42251"/>
    <lineage>
        <taxon>Eukaryota</taxon>
        <taxon>Fungi</taxon>
        <taxon>Dikarya</taxon>
        <taxon>Ascomycota</taxon>
        <taxon>Pezizomycotina</taxon>
        <taxon>Pezizomycetes</taxon>
        <taxon>Pezizales</taxon>
        <taxon>Tuberaceae</taxon>
        <taxon>Tuber</taxon>
    </lineage>
</organism>
<evidence type="ECO:0000313" key="5">
    <source>
        <dbReference type="Proteomes" id="UP000244722"/>
    </source>
</evidence>
<dbReference type="InterPro" id="IPR035810">
    <property type="entry name" value="PEBP_euk"/>
</dbReference>
<dbReference type="Gene3D" id="3.90.280.10">
    <property type="entry name" value="PEBP-like"/>
    <property type="match status" value="1"/>
</dbReference>
<dbReference type="InterPro" id="IPR052953">
    <property type="entry name" value="Ser-rich/MCO-related"/>
</dbReference>
<feature type="transmembrane region" description="Helical" evidence="2">
    <location>
        <begin position="467"/>
        <end position="492"/>
    </location>
</feature>
<dbReference type="PANTHER" id="PTHR34883">
    <property type="entry name" value="SERINE-RICH PROTEIN, PUTATIVE-RELATED-RELATED"/>
    <property type="match status" value="1"/>
</dbReference>
<dbReference type="AlphaFoldDB" id="A0A2T7A7A1"/>
<keyword evidence="2" id="KW-0812">Transmembrane</keyword>
<dbReference type="SUPFAM" id="SSF49777">
    <property type="entry name" value="PEBP-like"/>
    <property type="match status" value="1"/>
</dbReference>
<proteinExistence type="predicted"/>
<dbReference type="Gene3D" id="2.60.40.420">
    <property type="entry name" value="Cupredoxins - blue copper proteins"/>
    <property type="match status" value="1"/>
</dbReference>
<dbReference type="STRING" id="42251.A0A2T7A7A1"/>
<dbReference type="PANTHER" id="PTHR34883:SF15">
    <property type="entry name" value="EXTRACELLULAR SERINE-RICH PROTEIN"/>
    <property type="match status" value="1"/>
</dbReference>
<name>A0A2T7A7A1_TUBBO</name>
<dbReference type="SUPFAM" id="SSF49503">
    <property type="entry name" value="Cupredoxins"/>
    <property type="match status" value="1"/>
</dbReference>
<evidence type="ECO:0000256" key="1">
    <source>
        <dbReference type="SAM" id="MobiDB-lite"/>
    </source>
</evidence>
<dbReference type="CDD" id="cd00920">
    <property type="entry name" value="Cupredoxin"/>
    <property type="match status" value="1"/>
</dbReference>
<keyword evidence="5" id="KW-1185">Reference proteome</keyword>
<feature type="chain" id="PRO_5015520360" evidence="3">
    <location>
        <begin position="24"/>
        <end position="493"/>
    </location>
</feature>
<comment type="caution">
    <text evidence="4">The sequence shown here is derived from an EMBL/GenBank/DDBJ whole genome shotgun (WGS) entry which is preliminary data.</text>
</comment>
<keyword evidence="3" id="KW-0732">Signal</keyword>
<dbReference type="InterPro" id="IPR008972">
    <property type="entry name" value="Cupredoxin"/>
</dbReference>
<evidence type="ECO:0000256" key="3">
    <source>
        <dbReference type="SAM" id="SignalP"/>
    </source>
</evidence>